<proteinExistence type="evidence at transcript level"/>
<dbReference type="AlphaFoldDB" id="A0A6F9DP61"/>
<dbReference type="EMBL" id="LR788904">
    <property type="protein sequence ID" value="CAB3264766.1"/>
    <property type="molecule type" value="mRNA"/>
</dbReference>
<evidence type="ECO:0000256" key="1">
    <source>
        <dbReference type="SAM" id="MobiDB-lite"/>
    </source>
</evidence>
<accession>A0A6F9DP61</accession>
<dbReference type="PROSITE" id="PS50106">
    <property type="entry name" value="PDZ"/>
    <property type="match status" value="1"/>
</dbReference>
<evidence type="ECO:0000313" key="3">
    <source>
        <dbReference type="EMBL" id="CAB3264766.1"/>
    </source>
</evidence>
<name>A0A6F9DP61_9ASCI</name>
<dbReference type="Gene3D" id="2.30.42.10">
    <property type="match status" value="1"/>
</dbReference>
<organism evidence="3">
    <name type="scientific">Phallusia mammillata</name>
    <dbReference type="NCBI Taxonomy" id="59560"/>
    <lineage>
        <taxon>Eukaryota</taxon>
        <taxon>Metazoa</taxon>
        <taxon>Chordata</taxon>
        <taxon>Tunicata</taxon>
        <taxon>Ascidiacea</taxon>
        <taxon>Phlebobranchia</taxon>
        <taxon>Ascidiidae</taxon>
        <taxon>Phallusia</taxon>
    </lineage>
</organism>
<dbReference type="InterPro" id="IPR001478">
    <property type="entry name" value="PDZ"/>
</dbReference>
<dbReference type="SMART" id="SM00228">
    <property type="entry name" value="PDZ"/>
    <property type="match status" value="1"/>
</dbReference>
<gene>
    <name evidence="3" type="primary">Pdzd11</name>
</gene>
<sequence length="144" mass="16664">MTETRKGKQRKTFEPPSPPPYEAPPKWIPSHERWNHPNYNSNLITYLPRTVYMERNEHRPLGFNIRGGKANEYGVYVSKVLPDSEADKLGLKAGDKILYVNKIDFCDIPHADAVDLLQESDILEMKVQYFPYGFSLQQQRIGLV</sequence>
<dbReference type="Pfam" id="PF00595">
    <property type="entry name" value="PDZ"/>
    <property type="match status" value="1"/>
</dbReference>
<dbReference type="InterPro" id="IPR036034">
    <property type="entry name" value="PDZ_sf"/>
</dbReference>
<feature type="region of interest" description="Disordered" evidence="1">
    <location>
        <begin position="1"/>
        <end position="24"/>
    </location>
</feature>
<protein>
    <submittedName>
        <fullName evidence="3">PDZ domain-containing protein 11-like</fullName>
    </submittedName>
</protein>
<dbReference type="PANTHER" id="PTHR14063">
    <property type="entry name" value="PROTEIN LIN-7 HOMOLOG"/>
    <property type="match status" value="1"/>
</dbReference>
<reference evidence="3" key="1">
    <citation type="submission" date="2020-04" db="EMBL/GenBank/DDBJ databases">
        <authorList>
            <person name="Neveu A P."/>
        </authorList>
    </citation>
    <scope>NUCLEOTIDE SEQUENCE</scope>
    <source>
        <tissue evidence="3">Whole embryo</tissue>
    </source>
</reference>
<dbReference type="InterPro" id="IPR051109">
    <property type="entry name" value="MAM_complex_regulator"/>
</dbReference>
<evidence type="ECO:0000259" key="2">
    <source>
        <dbReference type="PROSITE" id="PS50106"/>
    </source>
</evidence>
<feature type="domain" description="PDZ" evidence="2">
    <location>
        <begin position="50"/>
        <end position="120"/>
    </location>
</feature>
<feature type="compositionally biased region" description="Pro residues" evidence="1">
    <location>
        <begin position="15"/>
        <end position="24"/>
    </location>
</feature>
<dbReference type="SUPFAM" id="SSF50156">
    <property type="entry name" value="PDZ domain-like"/>
    <property type="match status" value="1"/>
</dbReference>